<keyword evidence="2" id="KW-1185">Reference proteome</keyword>
<gene>
    <name evidence="1" type="ORF">G2W53_016120</name>
</gene>
<keyword evidence="1" id="KW-0808">Transferase</keyword>
<dbReference type="AlphaFoldDB" id="A0A834WX49"/>
<accession>A0A834WX49</accession>
<organism evidence="1 2">
    <name type="scientific">Senna tora</name>
    <dbReference type="NCBI Taxonomy" id="362788"/>
    <lineage>
        <taxon>Eukaryota</taxon>
        <taxon>Viridiplantae</taxon>
        <taxon>Streptophyta</taxon>
        <taxon>Embryophyta</taxon>
        <taxon>Tracheophyta</taxon>
        <taxon>Spermatophyta</taxon>
        <taxon>Magnoliopsida</taxon>
        <taxon>eudicotyledons</taxon>
        <taxon>Gunneridae</taxon>
        <taxon>Pentapetalae</taxon>
        <taxon>rosids</taxon>
        <taxon>fabids</taxon>
        <taxon>Fabales</taxon>
        <taxon>Fabaceae</taxon>
        <taxon>Caesalpinioideae</taxon>
        <taxon>Cassia clade</taxon>
        <taxon>Senna</taxon>
    </lineage>
</organism>
<evidence type="ECO:0000313" key="1">
    <source>
        <dbReference type="EMBL" id="KAF7833787.1"/>
    </source>
</evidence>
<protein>
    <submittedName>
        <fullName evidence="1">Putative N-acetyltransferase HLS1</fullName>
    </submittedName>
</protein>
<comment type="caution">
    <text evidence="1">The sequence shown here is derived from an EMBL/GenBank/DDBJ whole genome shotgun (WGS) entry which is preliminary data.</text>
</comment>
<evidence type="ECO:0000313" key="2">
    <source>
        <dbReference type="Proteomes" id="UP000634136"/>
    </source>
</evidence>
<name>A0A834WX49_9FABA</name>
<reference evidence="1" key="1">
    <citation type="submission" date="2020-09" db="EMBL/GenBank/DDBJ databases">
        <title>Genome-Enabled Discovery of Anthraquinone Biosynthesis in Senna tora.</title>
        <authorList>
            <person name="Kang S.-H."/>
            <person name="Pandey R.P."/>
            <person name="Lee C.-M."/>
            <person name="Sim J.-S."/>
            <person name="Jeong J.-T."/>
            <person name="Choi B.-S."/>
            <person name="Jung M."/>
            <person name="Ginzburg D."/>
            <person name="Zhao K."/>
            <person name="Won S.Y."/>
            <person name="Oh T.-J."/>
            <person name="Yu Y."/>
            <person name="Kim N.-H."/>
            <person name="Lee O.R."/>
            <person name="Lee T.-H."/>
            <person name="Bashyal P."/>
            <person name="Kim T.-S."/>
            <person name="Lee W.-H."/>
            <person name="Kawkins C."/>
            <person name="Kim C.-K."/>
            <person name="Kim J.S."/>
            <person name="Ahn B.O."/>
            <person name="Rhee S.Y."/>
            <person name="Sohng J.K."/>
        </authorList>
    </citation>
    <scope>NUCLEOTIDE SEQUENCE</scope>
    <source>
        <tissue evidence="1">Leaf</tissue>
    </source>
</reference>
<sequence>MVGNWVYENGGCSELGVTKLVHEETNGGFVRFLRGHIREHLVHGTVSNPTDGVTHSVCEEENALCWTYLASSLEIFHLSSIGFALEASDLQLHQQLHHQYPEVHWALCIDII</sequence>
<dbReference type="Proteomes" id="UP000634136">
    <property type="component" value="Unassembled WGS sequence"/>
</dbReference>
<proteinExistence type="predicted"/>
<dbReference type="GO" id="GO:0016740">
    <property type="term" value="F:transferase activity"/>
    <property type="evidence" value="ECO:0007669"/>
    <property type="project" value="UniProtKB-KW"/>
</dbReference>
<dbReference type="EMBL" id="JAAIUW010000005">
    <property type="protein sequence ID" value="KAF7833787.1"/>
    <property type="molecule type" value="Genomic_DNA"/>
</dbReference>